<dbReference type="AlphaFoldDB" id="A0AAD5KU68"/>
<protein>
    <submittedName>
        <fullName evidence="3">Uncharacterized protein</fullName>
    </submittedName>
</protein>
<dbReference type="Proteomes" id="UP000820818">
    <property type="component" value="Linkage Group LG5"/>
</dbReference>
<feature type="signal peptide" evidence="2">
    <location>
        <begin position="1"/>
        <end position="20"/>
    </location>
</feature>
<feature type="chain" id="PRO_5042159108" evidence="2">
    <location>
        <begin position="21"/>
        <end position="204"/>
    </location>
</feature>
<evidence type="ECO:0000313" key="4">
    <source>
        <dbReference type="Proteomes" id="UP000820818"/>
    </source>
</evidence>
<feature type="compositionally biased region" description="Pro residues" evidence="1">
    <location>
        <begin position="37"/>
        <end position="48"/>
    </location>
</feature>
<sequence>MAKMSFVLAVLCGLASLAMAEPYGAMPPPAMYPPPAKYEAPTPAPTPAPTKYEAPTPAPTPVKYEAPTPAPAMYEEKKEKYPMKMEHKKMEQPKKMEYGGKKYRRSIEETLMDMDEEPFEDETADAKRRWVSAMQRDASAKRKWWSEEDMDELMHTDAKRGWRWSEDDMEELMDAIRWRPPRPMYPGTNGRCFWRGGRRRCIRM</sequence>
<keyword evidence="4" id="KW-1185">Reference proteome</keyword>
<reference evidence="3 4" key="1">
    <citation type="submission" date="2022-05" db="EMBL/GenBank/DDBJ databases">
        <title>A multi-omics perspective on studying reproductive biology in Daphnia sinensis.</title>
        <authorList>
            <person name="Jia J."/>
        </authorList>
    </citation>
    <scope>NUCLEOTIDE SEQUENCE [LARGE SCALE GENOMIC DNA]</scope>
    <source>
        <strain evidence="3 4">WSL</strain>
    </source>
</reference>
<evidence type="ECO:0000256" key="2">
    <source>
        <dbReference type="SAM" id="SignalP"/>
    </source>
</evidence>
<evidence type="ECO:0000313" key="3">
    <source>
        <dbReference type="EMBL" id="KAI9559162.1"/>
    </source>
</evidence>
<evidence type="ECO:0000256" key="1">
    <source>
        <dbReference type="SAM" id="MobiDB-lite"/>
    </source>
</evidence>
<accession>A0AAD5KU68</accession>
<feature type="region of interest" description="Disordered" evidence="1">
    <location>
        <begin position="37"/>
        <end position="67"/>
    </location>
</feature>
<comment type="caution">
    <text evidence="3">The sequence shown here is derived from an EMBL/GenBank/DDBJ whole genome shotgun (WGS) entry which is preliminary data.</text>
</comment>
<gene>
    <name evidence="3" type="ORF">GHT06_015951</name>
</gene>
<name>A0AAD5KU68_9CRUS</name>
<keyword evidence="2" id="KW-0732">Signal</keyword>
<dbReference type="EMBL" id="WJBH02000005">
    <property type="protein sequence ID" value="KAI9559162.1"/>
    <property type="molecule type" value="Genomic_DNA"/>
</dbReference>
<organism evidence="3 4">
    <name type="scientific">Daphnia sinensis</name>
    <dbReference type="NCBI Taxonomy" id="1820382"/>
    <lineage>
        <taxon>Eukaryota</taxon>
        <taxon>Metazoa</taxon>
        <taxon>Ecdysozoa</taxon>
        <taxon>Arthropoda</taxon>
        <taxon>Crustacea</taxon>
        <taxon>Branchiopoda</taxon>
        <taxon>Diplostraca</taxon>
        <taxon>Cladocera</taxon>
        <taxon>Anomopoda</taxon>
        <taxon>Daphniidae</taxon>
        <taxon>Daphnia</taxon>
        <taxon>Daphnia similis group</taxon>
    </lineage>
</organism>
<proteinExistence type="predicted"/>